<dbReference type="InterPro" id="IPR007667">
    <property type="entry name" value="Hypoxia_induced_domain"/>
</dbReference>
<comment type="function">
    <text evidence="1">Cytochrome c oxidase subunit which plays a role in assembly of respiratory supercomplexes.</text>
</comment>
<keyword evidence="8 10" id="KW-0472">Membrane</keyword>
<evidence type="ECO:0000256" key="2">
    <source>
        <dbReference type="ARBA" id="ARBA00004325"/>
    </source>
</evidence>
<name>A0A9P1HC19_9PEZI</name>
<dbReference type="OrthoDB" id="6604018at2759"/>
<proteinExistence type="inferred from homology"/>
<gene>
    <name evidence="12" type="ORF">PPNO1_LOCUS8845</name>
</gene>
<dbReference type="Proteomes" id="UP000838763">
    <property type="component" value="Unassembled WGS sequence"/>
</dbReference>
<dbReference type="PANTHER" id="PTHR12297">
    <property type="entry name" value="HYPOXIA-INDUCBILE GENE 1 HIG1 -RELATED"/>
    <property type="match status" value="1"/>
</dbReference>
<comment type="subcellular location">
    <subcellularLocation>
        <location evidence="2">Mitochondrion membrane</location>
    </subcellularLocation>
</comment>
<evidence type="ECO:0000256" key="6">
    <source>
        <dbReference type="ARBA" id="ARBA00022989"/>
    </source>
</evidence>
<evidence type="ECO:0000259" key="11">
    <source>
        <dbReference type="PROSITE" id="PS51503"/>
    </source>
</evidence>
<evidence type="ECO:0000256" key="1">
    <source>
        <dbReference type="ARBA" id="ARBA00002584"/>
    </source>
</evidence>
<evidence type="ECO:0000256" key="3">
    <source>
        <dbReference type="ARBA" id="ARBA00009366"/>
    </source>
</evidence>
<dbReference type="PANTHER" id="PTHR12297:SF3">
    <property type="entry name" value="HIG1 DOMAIN FAMILY MEMBER 1A"/>
    <property type="match status" value="1"/>
</dbReference>
<dbReference type="GO" id="GO:0097250">
    <property type="term" value="P:mitochondrial respirasome assembly"/>
    <property type="evidence" value="ECO:0007669"/>
    <property type="project" value="TreeGrafter"/>
</dbReference>
<dbReference type="GO" id="GO:0031966">
    <property type="term" value="C:mitochondrial membrane"/>
    <property type="evidence" value="ECO:0007669"/>
    <property type="project" value="UniProtKB-SubCell"/>
</dbReference>
<feature type="transmembrane region" description="Helical" evidence="10">
    <location>
        <begin position="85"/>
        <end position="106"/>
    </location>
</feature>
<dbReference type="EMBL" id="CALLCH030000019">
    <property type="protein sequence ID" value="CAI4219278.1"/>
    <property type="molecule type" value="Genomic_DNA"/>
</dbReference>
<evidence type="ECO:0000256" key="5">
    <source>
        <dbReference type="ARBA" id="ARBA00022692"/>
    </source>
</evidence>
<evidence type="ECO:0000313" key="12">
    <source>
        <dbReference type="EMBL" id="CAI4219278.1"/>
    </source>
</evidence>
<feature type="transmembrane region" description="Helical" evidence="10">
    <location>
        <begin position="51"/>
        <end position="73"/>
    </location>
</feature>
<evidence type="ECO:0000313" key="13">
    <source>
        <dbReference type="Proteomes" id="UP000838763"/>
    </source>
</evidence>
<keyword evidence="13" id="KW-1185">Reference proteome</keyword>
<evidence type="ECO:0000256" key="8">
    <source>
        <dbReference type="ARBA" id="ARBA00023136"/>
    </source>
</evidence>
<feature type="compositionally biased region" description="Basic and acidic residues" evidence="9">
    <location>
        <begin position="238"/>
        <end position="248"/>
    </location>
</feature>
<keyword evidence="6 10" id="KW-1133">Transmembrane helix</keyword>
<reference evidence="12" key="1">
    <citation type="submission" date="2022-11" db="EMBL/GenBank/DDBJ databases">
        <authorList>
            <person name="Scott C."/>
            <person name="Bruce N."/>
        </authorList>
    </citation>
    <scope>NUCLEOTIDE SEQUENCE</scope>
</reference>
<dbReference type="InterPro" id="IPR050355">
    <property type="entry name" value="RCF1"/>
</dbReference>
<keyword evidence="7" id="KW-0496">Mitochondrion</keyword>
<dbReference type="Pfam" id="PF04588">
    <property type="entry name" value="HIG_1_N"/>
    <property type="match status" value="1"/>
</dbReference>
<organism evidence="12 13">
    <name type="scientific">Parascedosporium putredinis</name>
    <dbReference type="NCBI Taxonomy" id="1442378"/>
    <lineage>
        <taxon>Eukaryota</taxon>
        <taxon>Fungi</taxon>
        <taxon>Dikarya</taxon>
        <taxon>Ascomycota</taxon>
        <taxon>Pezizomycotina</taxon>
        <taxon>Sordariomycetes</taxon>
        <taxon>Hypocreomycetidae</taxon>
        <taxon>Microascales</taxon>
        <taxon>Microascaceae</taxon>
        <taxon>Parascedosporium</taxon>
    </lineage>
</organism>
<protein>
    <recommendedName>
        <fullName evidence="11">HIG1 domain-containing protein</fullName>
    </recommendedName>
</protein>
<keyword evidence="5 10" id="KW-0812">Transmembrane</keyword>
<evidence type="ECO:0000256" key="9">
    <source>
        <dbReference type="SAM" id="MobiDB-lite"/>
    </source>
</evidence>
<evidence type="ECO:0000256" key="10">
    <source>
        <dbReference type="SAM" id="Phobius"/>
    </source>
</evidence>
<feature type="domain" description="HIG1" evidence="11">
    <location>
        <begin position="11"/>
        <end position="117"/>
    </location>
</feature>
<accession>A0A9P1HC19</accession>
<comment type="subunit">
    <text evidence="4">Associates with the respiratory chain complex III/complex IV supercomplex.</text>
</comment>
<dbReference type="AlphaFoldDB" id="A0A9P1HC19"/>
<evidence type="ECO:0000256" key="4">
    <source>
        <dbReference type="ARBA" id="ARBA00011565"/>
    </source>
</evidence>
<dbReference type="PROSITE" id="PS51503">
    <property type="entry name" value="HIG1"/>
    <property type="match status" value="1"/>
</dbReference>
<dbReference type="Gene3D" id="6.10.140.1320">
    <property type="match status" value="1"/>
</dbReference>
<sequence>MSNRNFDQTSLPSSFDSDEKFINENAWQKVSRKLKEEPLIPSRANDKCHPVSFFSVLGTAVTCWALWSSFRAVRRGDSAGAQRMFRARVLAQGFTVMAICAGGMYYNKDRAKSKELRKVQEAQDSEEKRARWIRELEARDEEDKAMRRRLEKKRDALAAAAAAADPAADQTAVNAPKKEGGVLSALGGMWGGNKKQGEEAAAAPVPDPEVVETDSTGKRKKNPRSSLDSLGEIIGSKKSPEDINPEKK</sequence>
<feature type="region of interest" description="Disordered" evidence="9">
    <location>
        <begin position="184"/>
        <end position="248"/>
    </location>
</feature>
<comment type="similarity">
    <text evidence="3">Belongs to the RCF1 family.</text>
</comment>
<comment type="caution">
    <text evidence="12">The sequence shown here is derived from an EMBL/GenBank/DDBJ whole genome shotgun (WGS) entry which is preliminary data.</text>
</comment>
<evidence type="ECO:0000256" key="7">
    <source>
        <dbReference type="ARBA" id="ARBA00023128"/>
    </source>
</evidence>